<accession>A0AAN9PE30</accession>
<dbReference type="EMBL" id="JAYKXN010000004">
    <property type="protein sequence ID" value="KAK7294921.1"/>
    <property type="molecule type" value="Genomic_DNA"/>
</dbReference>
<proteinExistence type="predicted"/>
<reference evidence="1 2" key="1">
    <citation type="submission" date="2024-01" db="EMBL/GenBank/DDBJ databases">
        <title>The genomes of 5 underutilized Papilionoideae crops provide insights into root nodulation and disease resistance.</title>
        <authorList>
            <person name="Yuan L."/>
        </authorList>
    </citation>
    <scope>NUCLEOTIDE SEQUENCE [LARGE SCALE GENOMIC DNA]</scope>
    <source>
        <strain evidence="1">LY-2023</strain>
        <tissue evidence="1">Leaf</tissue>
    </source>
</reference>
<organism evidence="1 2">
    <name type="scientific">Clitoria ternatea</name>
    <name type="common">Butterfly pea</name>
    <dbReference type="NCBI Taxonomy" id="43366"/>
    <lineage>
        <taxon>Eukaryota</taxon>
        <taxon>Viridiplantae</taxon>
        <taxon>Streptophyta</taxon>
        <taxon>Embryophyta</taxon>
        <taxon>Tracheophyta</taxon>
        <taxon>Spermatophyta</taxon>
        <taxon>Magnoliopsida</taxon>
        <taxon>eudicotyledons</taxon>
        <taxon>Gunneridae</taxon>
        <taxon>Pentapetalae</taxon>
        <taxon>rosids</taxon>
        <taxon>fabids</taxon>
        <taxon>Fabales</taxon>
        <taxon>Fabaceae</taxon>
        <taxon>Papilionoideae</taxon>
        <taxon>50 kb inversion clade</taxon>
        <taxon>NPAAA clade</taxon>
        <taxon>indigoferoid/millettioid clade</taxon>
        <taxon>Phaseoleae</taxon>
        <taxon>Clitoria</taxon>
    </lineage>
</organism>
<dbReference type="AlphaFoldDB" id="A0AAN9PE30"/>
<protein>
    <submittedName>
        <fullName evidence="1">Uncharacterized protein</fullName>
    </submittedName>
</protein>
<name>A0AAN9PE30_CLITE</name>
<gene>
    <name evidence="1" type="ORF">RJT34_17820</name>
</gene>
<sequence>MKRLQSIAYIVPNVKSALEGLVLERVWLLVMFADFQPESENFVGSEQSATVWRKKCLKSAWFCSVQVGVDAVTAKEVGERYEGVVKNVEFSTLSLKKDREGDGAQQGNDAWVGGDKWVRGHVG</sequence>
<evidence type="ECO:0000313" key="2">
    <source>
        <dbReference type="Proteomes" id="UP001359559"/>
    </source>
</evidence>
<keyword evidence="2" id="KW-1185">Reference proteome</keyword>
<dbReference type="Proteomes" id="UP001359559">
    <property type="component" value="Unassembled WGS sequence"/>
</dbReference>
<comment type="caution">
    <text evidence="1">The sequence shown here is derived from an EMBL/GenBank/DDBJ whole genome shotgun (WGS) entry which is preliminary data.</text>
</comment>
<evidence type="ECO:0000313" key="1">
    <source>
        <dbReference type="EMBL" id="KAK7294921.1"/>
    </source>
</evidence>